<evidence type="ECO:0000313" key="3">
    <source>
        <dbReference type="Proteomes" id="UP000826195"/>
    </source>
</evidence>
<comment type="caution">
    <text evidence="2">The sequence shown here is derived from an EMBL/GenBank/DDBJ whole genome shotgun (WGS) entry which is preliminary data.</text>
</comment>
<accession>A0AAV7IEW4</accession>
<evidence type="ECO:0000313" key="2">
    <source>
        <dbReference type="EMBL" id="KAH0550241.1"/>
    </source>
</evidence>
<feature type="transmembrane region" description="Helical" evidence="1">
    <location>
        <begin position="6"/>
        <end position="25"/>
    </location>
</feature>
<proteinExistence type="predicted"/>
<keyword evidence="1" id="KW-0472">Membrane</keyword>
<dbReference type="AlphaFoldDB" id="A0AAV7IEW4"/>
<keyword evidence="1" id="KW-1133">Transmembrane helix</keyword>
<organism evidence="2 3">
    <name type="scientific">Cotesia glomerata</name>
    <name type="common">Lepidopteran parasitic wasp</name>
    <name type="synonym">Apanteles glomeratus</name>
    <dbReference type="NCBI Taxonomy" id="32391"/>
    <lineage>
        <taxon>Eukaryota</taxon>
        <taxon>Metazoa</taxon>
        <taxon>Ecdysozoa</taxon>
        <taxon>Arthropoda</taxon>
        <taxon>Hexapoda</taxon>
        <taxon>Insecta</taxon>
        <taxon>Pterygota</taxon>
        <taxon>Neoptera</taxon>
        <taxon>Endopterygota</taxon>
        <taxon>Hymenoptera</taxon>
        <taxon>Apocrita</taxon>
        <taxon>Ichneumonoidea</taxon>
        <taxon>Braconidae</taxon>
        <taxon>Microgastrinae</taxon>
        <taxon>Cotesia</taxon>
    </lineage>
</organism>
<dbReference type="Proteomes" id="UP000826195">
    <property type="component" value="Unassembled WGS sequence"/>
</dbReference>
<name>A0AAV7IEW4_COTGL</name>
<reference evidence="2 3" key="1">
    <citation type="journal article" date="2021" name="J. Hered.">
        <title>A chromosome-level genome assembly of the parasitoid wasp, Cotesia glomerata (Hymenoptera: Braconidae).</title>
        <authorList>
            <person name="Pinto B.J."/>
            <person name="Weis J.J."/>
            <person name="Gamble T."/>
            <person name="Ode P.J."/>
            <person name="Paul R."/>
            <person name="Zaspel J.M."/>
        </authorList>
    </citation>
    <scope>NUCLEOTIDE SEQUENCE [LARGE SCALE GENOMIC DNA]</scope>
    <source>
        <strain evidence="2">CgM1</strain>
    </source>
</reference>
<keyword evidence="1" id="KW-0812">Transmembrane</keyword>
<evidence type="ECO:0000256" key="1">
    <source>
        <dbReference type="SAM" id="Phobius"/>
    </source>
</evidence>
<sequence>MMSHFFLMILLMTVLTIISITSTSYGGHCKKKSDCDEGLNCEDNTDGLMGICMPEEYIKFLHESKPMMSRFFLMVLLMTLLTIVCINGYSEGDACFPQTGCGYTGLICANEGSGNSGYCRDFSPKDL</sequence>
<feature type="transmembrane region" description="Helical" evidence="1">
    <location>
        <begin position="71"/>
        <end position="89"/>
    </location>
</feature>
<protein>
    <submittedName>
        <fullName evidence="2">Uncharacterized protein</fullName>
    </submittedName>
</protein>
<dbReference type="EMBL" id="JAHXZJ010001864">
    <property type="protein sequence ID" value="KAH0550241.1"/>
    <property type="molecule type" value="Genomic_DNA"/>
</dbReference>
<keyword evidence="3" id="KW-1185">Reference proteome</keyword>
<gene>
    <name evidence="2" type="ORF">KQX54_018308</name>
</gene>